<feature type="transmembrane region" description="Helical" evidence="1">
    <location>
        <begin position="192"/>
        <end position="214"/>
    </location>
</feature>
<proteinExistence type="predicted"/>
<gene>
    <name evidence="2" type="ORF">PEVE_00041598</name>
</gene>
<evidence type="ECO:0000256" key="1">
    <source>
        <dbReference type="SAM" id="Phobius"/>
    </source>
</evidence>
<name>A0ABN8PB27_9CNID</name>
<evidence type="ECO:0000313" key="2">
    <source>
        <dbReference type="EMBL" id="CAH3140158.1"/>
    </source>
</evidence>
<keyword evidence="1" id="KW-1133">Transmembrane helix</keyword>
<evidence type="ECO:0000313" key="3">
    <source>
        <dbReference type="Proteomes" id="UP001159427"/>
    </source>
</evidence>
<feature type="transmembrane region" description="Helical" evidence="1">
    <location>
        <begin position="161"/>
        <end position="186"/>
    </location>
</feature>
<keyword evidence="1" id="KW-0472">Membrane</keyword>
<sequence length="399" mass="43241">MEQGEQEAAMETLNIARATLTVFDTTQATVSPIASELIYQLVKHKGFHQTVAGFKEYNKVVTEAVVYGSADDADDIIDSSKALRKKIANVFNNEVTTFLRNTQGYDDLVKSLNNAKKWANGLTWVDTISGPFFDAANVAFSGWQLHNTIHDKDSPPEVRSLNIASASLGVASGAVGVTAFVVGALATAGSTLAAVAGPVGAIIGCVLSLASIIIDLINSANPHVTIGEHLDAIQKLKEGSLKYLQNQVNITQQVSPIFNQNTGFDTIYEVNQGNLIVAMRNDQSQRIWGFEDITDLVFNASMKPGKENGYLTMGKKRMFDKSNYGSNFFFQPKGIVELGYDYYGNVTNPEGKGVTVVANTAMVAEQFSIRGVRIDTEVENDEEQKNPDNVVFGEYAGLA</sequence>
<organism evidence="2 3">
    <name type="scientific">Porites evermanni</name>
    <dbReference type="NCBI Taxonomy" id="104178"/>
    <lineage>
        <taxon>Eukaryota</taxon>
        <taxon>Metazoa</taxon>
        <taxon>Cnidaria</taxon>
        <taxon>Anthozoa</taxon>
        <taxon>Hexacorallia</taxon>
        <taxon>Scleractinia</taxon>
        <taxon>Fungiina</taxon>
        <taxon>Poritidae</taxon>
        <taxon>Porites</taxon>
    </lineage>
</organism>
<dbReference type="EMBL" id="CALNXI010000796">
    <property type="protein sequence ID" value="CAH3140158.1"/>
    <property type="molecule type" value="Genomic_DNA"/>
</dbReference>
<dbReference type="Proteomes" id="UP001159427">
    <property type="component" value="Unassembled WGS sequence"/>
</dbReference>
<keyword evidence="1" id="KW-0812">Transmembrane</keyword>
<protein>
    <submittedName>
        <fullName evidence="2">Uncharacterized protein</fullName>
    </submittedName>
</protein>
<comment type="caution">
    <text evidence="2">The sequence shown here is derived from an EMBL/GenBank/DDBJ whole genome shotgun (WGS) entry which is preliminary data.</text>
</comment>
<accession>A0ABN8PB27</accession>
<reference evidence="2 3" key="1">
    <citation type="submission" date="2022-05" db="EMBL/GenBank/DDBJ databases">
        <authorList>
            <consortium name="Genoscope - CEA"/>
            <person name="William W."/>
        </authorList>
    </citation>
    <scope>NUCLEOTIDE SEQUENCE [LARGE SCALE GENOMIC DNA]</scope>
</reference>
<keyword evidence="3" id="KW-1185">Reference proteome</keyword>